<evidence type="ECO:0000256" key="6">
    <source>
        <dbReference type="SAM" id="Phobius"/>
    </source>
</evidence>
<feature type="transmembrane region" description="Helical" evidence="6">
    <location>
        <begin position="445"/>
        <end position="466"/>
    </location>
</feature>
<evidence type="ECO:0000256" key="1">
    <source>
        <dbReference type="ARBA" id="ARBA00004141"/>
    </source>
</evidence>
<dbReference type="Pfam" id="PF00083">
    <property type="entry name" value="Sugar_tr"/>
    <property type="match status" value="2"/>
</dbReference>
<feature type="transmembrane region" description="Helical" evidence="6">
    <location>
        <begin position="298"/>
        <end position="319"/>
    </location>
</feature>
<dbReference type="PROSITE" id="PS50850">
    <property type="entry name" value="MFS"/>
    <property type="match status" value="1"/>
</dbReference>
<gene>
    <name evidence="8" type="primary">g2496</name>
    <name evidence="8" type="ORF">VP750_LOCUS2131</name>
</gene>
<keyword evidence="2 6" id="KW-0812">Transmembrane</keyword>
<feature type="domain" description="Major facilitator superfamily (MFS) profile" evidence="7">
    <location>
        <begin position="42"/>
        <end position="495"/>
    </location>
</feature>
<feature type="transmembrane region" description="Helical" evidence="6">
    <location>
        <begin position="209"/>
        <end position="234"/>
    </location>
</feature>
<evidence type="ECO:0000313" key="9">
    <source>
        <dbReference type="Proteomes" id="UP001497392"/>
    </source>
</evidence>
<accession>A0ABP1FSG4</accession>
<evidence type="ECO:0000259" key="7">
    <source>
        <dbReference type="PROSITE" id="PS50850"/>
    </source>
</evidence>
<keyword evidence="3 6" id="KW-1133">Transmembrane helix</keyword>
<evidence type="ECO:0000256" key="4">
    <source>
        <dbReference type="ARBA" id="ARBA00023136"/>
    </source>
</evidence>
<keyword evidence="9" id="KW-1185">Reference proteome</keyword>
<feature type="transmembrane region" description="Helical" evidence="6">
    <location>
        <begin position="381"/>
        <end position="401"/>
    </location>
</feature>
<feature type="compositionally biased region" description="Basic and acidic residues" evidence="5">
    <location>
        <begin position="587"/>
        <end position="600"/>
    </location>
</feature>
<sequence length="607" mass="67410">MADDGTETGGFDGLASSVEFEDGSHTEPARSGRKAIPEQPAAVRDCVVERLLERENEEDIPFFWFHSPREACAHYIFSIGNIKPMITAEYPDCWKYHKGGCTFALVNTPEYTQIIGIILGMCLFGAVGDRIGRRMGSIGTACVMLLGAAMLIAQAAGSPKGFTVFYIISQFVFGFGVGGEYPMAAGSAAERAEAGSSGNRATKKRGTEVVLTFSMQGWGNFINCAVLIILLVIFQCAKPNHHNKKYPYHPKLLAATWRTAFAIGTIPIVFIIYWRIFRLKESAMWRSKRQNVDHLRETKLLFFHYWHRLVATAGSWFLWDFSFYGNKVFQSAFIHILSPGSNSLLVTLLWTFLNSGCALVGYYFTAAFVDNPRMGRLRIQIFGFLAVGTCFIISAGAFHPLTTPGGIRTFQFLYFFSSFLGQFGPNCTTFLLAGELYPTQVRTTAHGISAGIAKLGALWASVWFNYLPFRKIFWFTACFNFGGAALTAFFTPDPLRVSLSELDRWFEHLLEGRPYHGDAINPKNLSLFERLMGVGKDYDPELDAADWCMEVQQRERRKVAGTSEGAADDSGGLEMQELARHSAARTADVEAGHLAEEATPQRHPGPA</sequence>
<evidence type="ECO:0000256" key="5">
    <source>
        <dbReference type="SAM" id="MobiDB-lite"/>
    </source>
</evidence>
<reference evidence="8 9" key="1">
    <citation type="submission" date="2024-06" db="EMBL/GenBank/DDBJ databases">
        <authorList>
            <person name="Kraege A."/>
            <person name="Thomma B."/>
        </authorList>
    </citation>
    <scope>NUCLEOTIDE SEQUENCE [LARGE SCALE GENOMIC DNA]</scope>
</reference>
<dbReference type="Gene3D" id="1.20.1250.20">
    <property type="entry name" value="MFS general substrate transporter like domains"/>
    <property type="match status" value="1"/>
</dbReference>
<feature type="region of interest" description="Disordered" evidence="5">
    <location>
        <begin position="558"/>
        <end position="607"/>
    </location>
</feature>
<dbReference type="InterPro" id="IPR005828">
    <property type="entry name" value="MFS_sugar_transport-like"/>
</dbReference>
<feature type="transmembrane region" description="Helical" evidence="6">
    <location>
        <begin position="111"/>
        <end position="128"/>
    </location>
</feature>
<comment type="subcellular location">
    <subcellularLocation>
        <location evidence="1">Membrane</location>
        <topology evidence="1">Multi-pass membrane protein</topology>
    </subcellularLocation>
</comment>
<feature type="transmembrane region" description="Helical" evidence="6">
    <location>
        <begin position="135"/>
        <end position="156"/>
    </location>
</feature>
<feature type="transmembrane region" description="Helical" evidence="6">
    <location>
        <begin position="472"/>
        <end position="490"/>
    </location>
</feature>
<keyword evidence="4 6" id="KW-0472">Membrane</keyword>
<organism evidence="8 9">
    <name type="scientific">Coccomyxa viridis</name>
    <dbReference type="NCBI Taxonomy" id="1274662"/>
    <lineage>
        <taxon>Eukaryota</taxon>
        <taxon>Viridiplantae</taxon>
        <taxon>Chlorophyta</taxon>
        <taxon>core chlorophytes</taxon>
        <taxon>Trebouxiophyceae</taxon>
        <taxon>Trebouxiophyceae incertae sedis</taxon>
        <taxon>Coccomyxaceae</taxon>
        <taxon>Coccomyxa</taxon>
    </lineage>
</organism>
<protein>
    <submittedName>
        <fullName evidence="8">G2496 protein</fullName>
    </submittedName>
</protein>
<evidence type="ECO:0000256" key="3">
    <source>
        <dbReference type="ARBA" id="ARBA00022989"/>
    </source>
</evidence>
<feature type="transmembrane region" description="Helical" evidence="6">
    <location>
        <begin position="162"/>
        <end position="181"/>
    </location>
</feature>
<evidence type="ECO:0000313" key="8">
    <source>
        <dbReference type="EMBL" id="CAL5220472.1"/>
    </source>
</evidence>
<evidence type="ECO:0000256" key="2">
    <source>
        <dbReference type="ARBA" id="ARBA00022692"/>
    </source>
</evidence>
<dbReference type="Proteomes" id="UP001497392">
    <property type="component" value="Unassembled WGS sequence"/>
</dbReference>
<dbReference type="SUPFAM" id="SSF103473">
    <property type="entry name" value="MFS general substrate transporter"/>
    <property type="match status" value="1"/>
</dbReference>
<name>A0ABP1FSG4_9CHLO</name>
<dbReference type="EMBL" id="CAXHTA020000003">
    <property type="protein sequence ID" value="CAL5220472.1"/>
    <property type="molecule type" value="Genomic_DNA"/>
</dbReference>
<dbReference type="InterPro" id="IPR036259">
    <property type="entry name" value="MFS_trans_sf"/>
</dbReference>
<dbReference type="PANTHER" id="PTHR24064">
    <property type="entry name" value="SOLUTE CARRIER FAMILY 22 MEMBER"/>
    <property type="match status" value="1"/>
</dbReference>
<proteinExistence type="predicted"/>
<feature type="transmembrane region" description="Helical" evidence="6">
    <location>
        <begin position="254"/>
        <end position="277"/>
    </location>
</feature>
<feature type="transmembrane region" description="Helical" evidence="6">
    <location>
        <begin position="348"/>
        <end position="369"/>
    </location>
</feature>
<dbReference type="InterPro" id="IPR020846">
    <property type="entry name" value="MFS_dom"/>
</dbReference>
<feature type="region of interest" description="Disordered" evidence="5">
    <location>
        <begin position="1"/>
        <end position="37"/>
    </location>
</feature>
<comment type="caution">
    <text evidence="8">The sequence shown here is derived from an EMBL/GenBank/DDBJ whole genome shotgun (WGS) entry which is preliminary data.</text>
</comment>